<gene>
    <name evidence="2" type="ORF">BCON_0043g00470</name>
</gene>
<dbReference type="Gene3D" id="3.40.630.30">
    <property type="match status" value="1"/>
</dbReference>
<dbReference type="PANTHER" id="PTHR42791">
    <property type="entry name" value="GNAT FAMILY ACETYLTRANSFERASE"/>
    <property type="match status" value="1"/>
</dbReference>
<name>A0A4Z1IDR6_9HELO</name>
<protein>
    <recommendedName>
        <fullName evidence="1">N-acetyltransferase domain-containing protein</fullName>
    </recommendedName>
</protein>
<accession>A0A4Z1IDR6</accession>
<dbReference type="OrthoDB" id="2115692at2759"/>
<keyword evidence="3" id="KW-1185">Reference proteome</keyword>
<dbReference type="Proteomes" id="UP000297527">
    <property type="component" value="Unassembled WGS sequence"/>
</dbReference>
<reference evidence="2 3" key="1">
    <citation type="submission" date="2017-12" db="EMBL/GenBank/DDBJ databases">
        <title>Comparative genomics of Botrytis spp.</title>
        <authorList>
            <person name="Valero-Jimenez C.A."/>
            <person name="Tapia P."/>
            <person name="Veloso J."/>
            <person name="Silva-Moreno E."/>
            <person name="Staats M."/>
            <person name="Valdes J.H."/>
            <person name="Van Kan J.A.L."/>
        </authorList>
    </citation>
    <scope>NUCLEOTIDE SEQUENCE [LARGE SCALE GENOMIC DNA]</scope>
    <source>
        <strain evidence="2 3">MUCL11595</strain>
    </source>
</reference>
<dbReference type="AlphaFoldDB" id="A0A4Z1IDR6"/>
<proteinExistence type="predicted"/>
<comment type="caution">
    <text evidence="2">The sequence shown here is derived from an EMBL/GenBank/DDBJ whole genome shotgun (WGS) entry which is preliminary data.</text>
</comment>
<dbReference type="EMBL" id="PQXN01000043">
    <property type="protein sequence ID" value="TGO59588.1"/>
    <property type="molecule type" value="Genomic_DNA"/>
</dbReference>
<dbReference type="GO" id="GO:0016747">
    <property type="term" value="F:acyltransferase activity, transferring groups other than amino-acyl groups"/>
    <property type="evidence" value="ECO:0007669"/>
    <property type="project" value="InterPro"/>
</dbReference>
<dbReference type="InterPro" id="IPR000182">
    <property type="entry name" value="GNAT_dom"/>
</dbReference>
<dbReference type="Pfam" id="PF00583">
    <property type="entry name" value="Acetyltransf_1"/>
    <property type="match status" value="1"/>
</dbReference>
<organism evidence="2 3">
    <name type="scientific">Botryotinia convoluta</name>
    <dbReference type="NCBI Taxonomy" id="54673"/>
    <lineage>
        <taxon>Eukaryota</taxon>
        <taxon>Fungi</taxon>
        <taxon>Dikarya</taxon>
        <taxon>Ascomycota</taxon>
        <taxon>Pezizomycotina</taxon>
        <taxon>Leotiomycetes</taxon>
        <taxon>Helotiales</taxon>
        <taxon>Sclerotiniaceae</taxon>
        <taxon>Botryotinia</taxon>
    </lineage>
</organism>
<dbReference type="CDD" id="cd04301">
    <property type="entry name" value="NAT_SF"/>
    <property type="match status" value="1"/>
</dbReference>
<evidence type="ECO:0000313" key="2">
    <source>
        <dbReference type="EMBL" id="TGO59588.1"/>
    </source>
</evidence>
<sequence>MPWPNELPKIVATWWPEGEGRDFATEFMKQCYTPRQQWMNRPHIVHPKYRGKGVGTLLMDWGTNMADKLGLEGFIENSHEIVNQPGKEKRKWRMEQVAA</sequence>
<dbReference type="InterPro" id="IPR016181">
    <property type="entry name" value="Acyl_CoA_acyltransferase"/>
</dbReference>
<dbReference type="InterPro" id="IPR052523">
    <property type="entry name" value="Trichothecene_AcTrans"/>
</dbReference>
<dbReference type="SUPFAM" id="SSF55729">
    <property type="entry name" value="Acyl-CoA N-acyltransferases (Nat)"/>
    <property type="match status" value="1"/>
</dbReference>
<evidence type="ECO:0000313" key="3">
    <source>
        <dbReference type="Proteomes" id="UP000297527"/>
    </source>
</evidence>
<dbReference type="PANTHER" id="PTHR42791:SF5">
    <property type="entry name" value="HYPOTHETICAL ACETYLTRANSFERASE (EUROFUNG)"/>
    <property type="match status" value="1"/>
</dbReference>
<evidence type="ECO:0000259" key="1">
    <source>
        <dbReference type="Pfam" id="PF00583"/>
    </source>
</evidence>
<feature type="domain" description="N-acetyltransferase" evidence="1">
    <location>
        <begin position="44"/>
        <end position="73"/>
    </location>
</feature>